<evidence type="ECO:0008006" key="8">
    <source>
        <dbReference type="Google" id="ProtNLM"/>
    </source>
</evidence>
<evidence type="ECO:0000259" key="3">
    <source>
        <dbReference type="Pfam" id="PF21787"/>
    </source>
</evidence>
<evidence type="ECO:0000259" key="4">
    <source>
        <dbReference type="Pfam" id="PF21788"/>
    </source>
</evidence>
<evidence type="ECO:0000313" key="6">
    <source>
        <dbReference type="EMBL" id="KAF9404446.1"/>
    </source>
</evidence>
<dbReference type="EMBL" id="JACKWZ010000980">
    <property type="protein sequence ID" value="KAF9404446.1"/>
    <property type="molecule type" value="Genomic_DNA"/>
</dbReference>
<dbReference type="Pfam" id="PF21788">
    <property type="entry name" value="TNP-like_GBD"/>
    <property type="match status" value="1"/>
</dbReference>
<feature type="domain" description="THAP9-like helix-turn-helix" evidence="2">
    <location>
        <begin position="359"/>
        <end position="413"/>
    </location>
</feature>
<feature type="compositionally biased region" description="Basic and acidic residues" evidence="1">
    <location>
        <begin position="145"/>
        <end position="159"/>
    </location>
</feature>
<dbReference type="PANTHER" id="PTHR47577:SF2">
    <property type="entry name" value="THAP DOMAIN CONTAINING 9"/>
    <property type="match status" value="1"/>
</dbReference>
<evidence type="ECO:0000259" key="2">
    <source>
        <dbReference type="Pfam" id="PF12017"/>
    </source>
</evidence>
<keyword evidence="7" id="KW-1185">Reference proteome</keyword>
<feature type="domain" description="Transposable element P transposase-like GTP-binding insertion" evidence="4">
    <location>
        <begin position="588"/>
        <end position="705"/>
    </location>
</feature>
<evidence type="ECO:0000313" key="7">
    <source>
        <dbReference type="Proteomes" id="UP000648187"/>
    </source>
</evidence>
<name>A0A835KYZ3_SPOEX</name>
<dbReference type="InterPro" id="IPR048365">
    <property type="entry name" value="TNP-like_RNaseH_N"/>
</dbReference>
<dbReference type="InterPro" id="IPR021896">
    <property type="entry name" value="THAP9-like_HTH"/>
</dbReference>
<accession>A0A835KYZ3</accession>
<feature type="domain" description="Transposable element P transposase-like RNase H C-terminal" evidence="5">
    <location>
        <begin position="786"/>
        <end position="818"/>
    </location>
</feature>
<dbReference type="Pfam" id="PF21789">
    <property type="entry name" value="TNP-like_RNaseH_C"/>
    <property type="match status" value="1"/>
</dbReference>
<feature type="non-terminal residue" evidence="6">
    <location>
        <position position="1016"/>
    </location>
</feature>
<feature type="domain" description="Transposable element P transposase-like RNase H" evidence="3">
    <location>
        <begin position="422"/>
        <end position="553"/>
    </location>
</feature>
<dbReference type="Proteomes" id="UP000648187">
    <property type="component" value="Unassembled WGS sequence"/>
</dbReference>
<sequence>ILLYNLQHGRDNLRLGWNAAPLPTPRAAPRSRHAFPSAVRRLCFKKMGGKTLHSQARTLALKVLKYFEDEKSNKTYLIPVDKALKRACAATGISKATLLRIKNEAKKVPIISPDDDTVEPSPSTSEARPIPKLSTPGKKRKQRTNKIELDGNSERTKNPLEKEYWEKDRLGEMHQREFIISFGGEETSSSESESESENEDMMDGIEAISPLHHFPNPESHNMEDVARFSIWKSVLDVATQEKGNFYIYTNVRLCNNHFLECYQLPSQSERQSTRLILENEQLNSSVINPENSEQYELDVTTPIPDSEQPSTSSIAEHQLEGTTPIPDSEQPSSSSIAAAQKISMNKAFLKMIEKLPEEVQTFTKLQLKSTKKSKGRRYTTHEKIMALTILKQSPKAYALLKKMFVLPSKRCLQMMLNTCSLQPGINRDILIDLKNVAENLPEEKKLVNVLFDEVSLAPGLQYISSLGKIIGFVDLGYQRRKTLADHALVFMIKGIKNKSKQPICFTFCKGATKANDLKKILVNVIEEVNSTGLKVVATICDQAATNVRVVQELQKETQEKYLRRGEICYSNAVEIANCKIFPLYDTPHLLKGVRNNLISKNATFIHNGITKWAKWEHLKMLLDVDIGDDEIRLVNKLTEMHVVKEKIPKMKVKYAAQVFSQRVSSALRFLSKHNILPQECEGTADFILIFDKLFDSFNGHSYQGSPKKYKQCLKSNSPHFQLWNELLPILESIKFESIIKRNNCELIKHETIPSIKNWIHNIKTFKEMWQYLHVKYKLRNVLTRNFNQDPLENFFSSIRSNGIRNVNPNCDQFMNAYKTLLINNFNSVHSVRANCENDNSKPFQSIVNLLNKKPADLDLDNFACEIDTLLKTMLEIKNNDSLIHSESKKYVTGYIVKKIKSKIFKNCVICMNDFCRYDVDVQSFNYEVDYTKKSLFHPSEKFTSLMNDIYHAIVACLRDYPESCLLNKKIKYMINCACDYNVITCDQHKEVLIEFINDLSIKLIIHSWCTGVNRIL</sequence>
<evidence type="ECO:0000256" key="1">
    <source>
        <dbReference type="SAM" id="MobiDB-lite"/>
    </source>
</evidence>
<comment type="caution">
    <text evidence="6">The sequence shown here is derived from an EMBL/GenBank/DDBJ whole genome shotgun (WGS) entry which is preliminary data.</text>
</comment>
<feature type="non-terminal residue" evidence="6">
    <location>
        <position position="1"/>
    </location>
</feature>
<dbReference type="Pfam" id="PF21787">
    <property type="entry name" value="TNP-like_RNaseH_N"/>
    <property type="match status" value="1"/>
</dbReference>
<organism evidence="6 7">
    <name type="scientific">Spodoptera exigua</name>
    <name type="common">Beet armyworm</name>
    <name type="synonym">Noctua fulgens</name>
    <dbReference type="NCBI Taxonomy" id="7107"/>
    <lineage>
        <taxon>Eukaryota</taxon>
        <taxon>Metazoa</taxon>
        <taxon>Ecdysozoa</taxon>
        <taxon>Arthropoda</taxon>
        <taxon>Hexapoda</taxon>
        <taxon>Insecta</taxon>
        <taxon>Pterygota</taxon>
        <taxon>Neoptera</taxon>
        <taxon>Endopterygota</taxon>
        <taxon>Lepidoptera</taxon>
        <taxon>Glossata</taxon>
        <taxon>Ditrysia</taxon>
        <taxon>Noctuoidea</taxon>
        <taxon>Noctuidae</taxon>
        <taxon>Amphipyrinae</taxon>
        <taxon>Spodoptera</taxon>
    </lineage>
</organism>
<dbReference type="InterPro" id="IPR048367">
    <property type="entry name" value="TNP-like_RNaseH_C"/>
</dbReference>
<gene>
    <name evidence="6" type="ORF">HW555_014330</name>
</gene>
<proteinExistence type="predicted"/>
<protein>
    <recommendedName>
        <fullName evidence="8">Transposable element P transposase</fullName>
    </recommendedName>
</protein>
<dbReference type="Pfam" id="PF12017">
    <property type="entry name" value="Tnp_P_element"/>
    <property type="match status" value="1"/>
</dbReference>
<evidence type="ECO:0000259" key="5">
    <source>
        <dbReference type="Pfam" id="PF21789"/>
    </source>
</evidence>
<dbReference type="InterPro" id="IPR048366">
    <property type="entry name" value="TNP-like_GBD"/>
</dbReference>
<dbReference type="AlphaFoldDB" id="A0A835KYZ3"/>
<dbReference type="PANTHER" id="PTHR47577">
    <property type="entry name" value="THAP DOMAIN-CONTAINING PROTEIN 6"/>
    <property type="match status" value="1"/>
</dbReference>
<feature type="region of interest" description="Disordered" evidence="1">
    <location>
        <begin position="111"/>
        <end position="159"/>
    </location>
</feature>
<feature type="region of interest" description="Disordered" evidence="1">
    <location>
        <begin position="181"/>
        <end position="200"/>
    </location>
</feature>
<reference evidence="6" key="1">
    <citation type="submission" date="2020-08" db="EMBL/GenBank/DDBJ databases">
        <title>Spodoptera exigua strain:BAW_Kor-Di-RS1 Genome sequencing and assembly.</title>
        <authorList>
            <person name="Kim J."/>
            <person name="Nam H.Y."/>
            <person name="Kwon M."/>
            <person name="Choi J.H."/>
            <person name="Cho S.R."/>
            <person name="Kim G.-H."/>
        </authorList>
    </citation>
    <scope>NUCLEOTIDE SEQUENCE</scope>
    <source>
        <strain evidence="6">BAW_Kor-Di-RS1</strain>
        <tissue evidence="6">Whole-body</tissue>
    </source>
</reference>